<evidence type="ECO:0000313" key="8">
    <source>
        <dbReference type="EMBL" id="PWI74273.1"/>
    </source>
</evidence>
<evidence type="ECO:0000256" key="4">
    <source>
        <dbReference type="ARBA" id="ARBA00022989"/>
    </source>
</evidence>
<evidence type="ECO:0000256" key="7">
    <source>
        <dbReference type="SAM" id="Phobius"/>
    </source>
</evidence>
<dbReference type="Pfam" id="PF01544">
    <property type="entry name" value="CorA"/>
    <property type="match status" value="2"/>
</dbReference>
<dbReference type="GO" id="GO:0000329">
    <property type="term" value="C:fungal-type vacuole membrane"/>
    <property type="evidence" value="ECO:0007669"/>
    <property type="project" value="TreeGrafter"/>
</dbReference>
<reference evidence="8 9" key="1">
    <citation type="journal article" date="2016" name="Front. Microbiol.">
        <title>Genome and transcriptome sequences reveal the specific parasitism of the nematophagous Purpureocillium lilacinum 36-1.</title>
        <authorList>
            <person name="Xie J."/>
            <person name="Li S."/>
            <person name="Mo C."/>
            <person name="Xiao X."/>
            <person name="Peng D."/>
            <person name="Wang G."/>
            <person name="Xiao Y."/>
        </authorList>
    </citation>
    <scope>NUCLEOTIDE SEQUENCE [LARGE SCALE GENOMIC DNA]</scope>
    <source>
        <strain evidence="8 9">36-1</strain>
    </source>
</reference>
<dbReference type="EMBL" id="LCWV01000003">
    <property type="protein sequence ID" value="PWI74273.1"/>
    <property type="molecule type" value="Genomic_DNA"/>
</dbReference>
<evidence type="ECO:0000313" key="9">
    <source>
        <dbReference type="Proteomes" id="UP000245956"/>
    </source>
</evidence>
<dbReference type="FunFam" id="1.20.58.340:FF:000014">
    <property type="entry name" value="CorA family metal ion transporter"/>
    <property type="match status" value="1"/>
</dbReference>
<keyword evidence="5 7" id="KW-0472">Membrane</keyword>
<keyword evidence="3 7" id="KW-0812">Transmembrane</keyword>
<organism evidence="8 9">
    <name type="scientific">Purpureocillium lilacinum</name>
    <name type="common">Paecilomyces lilacinus</name>
    <dbReference type="NCBI Taxonomy" id="33203"/>
    <lineage>
        <taxon>Eukaryota</taxon>
        <taxon>Fungi</taxon>
        <taxon>Dikarya</taxon>
        <taxon>Ascomycota</taxon>
        <taxon>Pezizomycotina</taxon>
        <taxon>Sordariomycetes</taxon>
        <taxon>Hypocreomycetidae</taxon>
        <taxon>Hypocreales</taxon>
        <taxon>Ophiocordycipitaceae</taxon>
        <taxon>Purpureocillium</taxon>
    </lineage>
</organism>
<dbReference type="InterPro" id="IPR044089">
    <property type="entry name" value="Alr1-like"/>
</dbReference>
<dbReference type="Gene3D" id="3.30.460.20">
    <property type="entry name" value="CorA soluble domain-like"/>
    <property type="match status" value="1"/>
</dbReference>
<feature type="transmembrane region" description="Helical" evidence="7">
    <location>
        <begin position="985"/>
        <end position="1011"/>
    </location>
</feature>
<comment type="similarity">
    <text evidence="2">Belongs to the CorA metal ion transporter (MIT) (TC 1.A.35) family.</text>
</comment>
<dbReference type="GO" id="GO:0015095">
    <property type="term" value="F:magnesium ion transmembrane transporter activity"/>
    <property type="evidence" value="ECO:0007669"/>
    <property type="project" value="InterPro"/>
</dbReference>
<evidence type="ECO:0000256" key="6">
    <source>
        <dbReference type="SAM" id="MobiDB-lite"/>
    </source>
</evidence>
<dbReference type="Gene3D" id="1.20.58.340">
    <property type="entry name" value="Magnesium transport protein CorA, transmembrane region"/>
    <property type="match status" value="2"/>
</dbReference>
<feature type="region of interest" description="Disordered" evidence="6">
    <location>
        <begin position="612"/>
        <end position="713"/>
    </location>
</feature>
<feature type="compositionally biased region" description="Basic and acidic residues" evidence="6">
    <location>
        <begin position="200"/>
        <end position="214"/>
    </location>
</feature>
<comment type="caution">
    <text evidence="8">The sequence shown here is derived from an EMBL/GenBank/DDBJ whole genome shotgun (WGS) entry which is preliminary data.</text>
</comment>
<evidence type="ECO:0000256" key="3">
    <source>
        <dbReference type="ARBA" id="ARBA00022692"/>
    </source>
</evidence>
<dbReference type="SUPFAM" id="SSF144083">
    <property type="entry name" value="Magnesium transport protein CorA, transmembrane region"/>
    <property type="match status" value="1"/>
</dbReference>
<feature type="region of interest" description="Disordered" evidence="6">
    <location>
        <begin position="140"/>
        <end position="308"/>
    </location>
</feature>
<proteinExistence type="inferred from homology"/>
<dbReference type="PANTHER" id="PTHR21535:SF51">
    <property type="entry name" value="MANGANESE RESISTANCE PROTEIN MNR2"/>
    <property type="match status" value="1"/>
</dbReference>
<accession>A0A2U3EIF8</accession>
<feature type="transmembrane region" description="Helical" evidence="7">
    <location>
        <begin position="1023"/>
        <end position="1042"/>
    </location>
</feature>
<dbReference type="CDD" id="cd12829">
    <property type="entry name" value="Alr1p-like"/>
    <property type="match status" value="1"/>
</dbReference>
<dbReference type="GO" id="GO:0010961">
    <property type="term" value="P:intracellular magnesium ion homeostasis"/>
    <property type="evidence" value="ECO:0007669"/>
    <property type="project" value="TreeGrafter"/>
</dbReference>
<comment type="subcellular location">
    <subcellularLocation>
        <location evidence="1">Membrane</location>
        <topology evidence="1">Multi-pass membrane protein</topology>
    </subcellularLocation>
</comment>
<feature type="compositionally biased region" description="Low complexity" evidence="6">
    <location>
        <begin position="235"/>
        <end position="253"/>
    </location>
</feature>
<dbReference type="Proteomes" id="UP000245956">
    <property type="component" value="Unassembled WGS sequence"/>
</dbReference>
<dbReference type="InterPro" id="IPR045861">
    <property type="entry name" value="CorA_cytoplasmic_dom"/>
</dbReference>
<sequence>MLSGAASKACLDSGEKGLGPMRGVLPVASHAGLGRWRAVTTCLTMVSAAGLVFGTPPDLGNSLGRQIWRRHAASEGVLGQSSQGQLAEKVDERIVLVRRMLVCRAARVHGTGDGAALRESWAGLGWAAPLVVASRERKAKASWSSRDSSHRTLPSARLVLPRLAGSVGEPRPSSGLRNGPPQRPKTKLPPTSPDITNHGTRVESPRRPPFDARVRPLGVEGQSVAAGRAPPPTSVPVAAAPAARQQQQQQQDQESGKSRAQPRKRKGHRGGKKKRSRRKSFAALAEDSHDEMQEASGEGFYKMPTGNLSGTSIDSEALLDHREHKPMRLRRPSTVAATSPFHNPFSTPGASRLRSIHTPNSGDGERADETNPWDETAPLLSDSARYRASPTGPSSYGAASRNRSRRSSSRSSRTKLTANLTVKDGYDVNHPPSVPGSPAFGGVDRPELAFGDVMIRDEISLDGSPHGSLDAEEAMSEADGTVRDHRADLARRMTEAAGDVCFPAPDMSELGDEDAHSRDVAAHQYRGRRRRAQWPDLSVLEEWRHFEKEDRSEEVRVKKITEPQLINGRLRPVRKGWFQADEEAPYRFTYFNEEFQSTIHSQTISELVQPGGGFRELFIPDPRILSDSESDDDDDDEPSTGLRPQNSNGGDYDSRLSTRQPSLAESRRDGAMSPGHDPSAVSGRATPIAIKSPEVTQKETQATPHETTSTPRPVRYGDRPVWWLDVLCPTEAEMKVISKAFGIHPLTAEDIMLQEAREKVELFRHYYFVNYRTFEQDINSENHLEPVNMYVVVFREGVLSFHFSMTPHPANVRRRIRQLRDYLILSSDWISYAIIDDITDVFQPLIQNIEDEVDEIDDKILEFHSSTDKRLKGEKPSKNDDSNTFVDSSDMLRRVGDCRKRVMSLYRLLGNKADVIKGFAKRCNERWEVAPRSEIGLYLGDIQDHIITMTSNLGHYEKILARSHGNYLAQINIRMNERAEQTNDVLGKLTVLGTIVLPMNIITGLWGMNVWVPGQEYEGDLQWFFWITAGLLFFGLACFMIAKRVYGIV</sequence>
<feature type="compositionally biased region" description="Basic residues" evidence="6">
    <location>
        <begin position="260"/>
        <end position="280"/>
    </location>
</feature>
<feature type="compositionally biased region" description="Acidic residues" evidence="6">
    <location>
        <begin position="628"/>
        <end position="638"/>
    </location>
</feature>
<gene>
    <name evidence="8" type="ORF">PCL_07587</name>
</gene>
<feature type="compositionally biased region" description="Polar residues" evidence="6">
    <location>
        <begin position="694"/>
        <end position="711"/>
    </location>
</feature>
<dbReference type="InterPro" id="IPR002523">
    <property type="entry name" value="MgTranspt_CorA/ZnTranspt_ZntB"/>
</dbReference>
<evidence type="ECO:0000256" key="5">
    <source>
        <dbReference type="ARBA" id="ARBA00023136"/>
    </source>
</evidence>
<feature type="compositionally biased region" description="Polar residues" evidence="6">
    <location>
        <begin position="335"/>
        <end position="349"/>
    </location>
</feature>
<dbReference type="SUPFAM" id="SSF143865">
    <property type="entry name" value="CorA soluble domain-like"/>
    <property type="match status" value="1"/>
</dbReference>
<evidence type="ECO:0000256" key="2">
    <source>
        <dbReference type="ARBA" id="ARBA00009765"/>
    </source>
</evidence>
<keyword evidence="4 7" id="KW-1133">Transmembrane helix</keyword>
<feature type="region of interest" description="Disordered" evidence="6">
    <location>
        <begin position="333"/>
        <end position="443"/>
    </location>
</feature>
<dbReference type="AlphaFoldDB" id="A0A2U3EIF8"/>
<feature type="compositionally biased region" description="Polar residues" evidence="6">
    <location>
        <begin position="642"/>
        <end position="663"/>
    </location>
</feature>
<dbReference type="InterPro" id="IPR045863">
    <property type="entry name" value="CorA_TM1_TM2"/>
</dbReference>
<protein>
    <submittedName>
        <fullName evidence="8">CorA family metal ion transporter</fullName>
    </submittedName>
</protein>
<dbReference type="PANTHER" id="PTHR21535">
    <property type="entry name" value="MAGNESIUM AND COBALT TRANSPORT PROTEIN/MITOCHONDRIAL IMPORT INNER MEMBRANE TRANSLOCASE SUBUNIT TIM8"/>
    <property type="match status" value="1"/>
</dbReference>
<name>A0A2U3EIF8_PURLI</name>
<dbReference type="FunFam" id="1.20.58.340:FF:000008">
    <property type="entry name" value="CorA family metal ion transporter"/>
    <property type="match status" value="1"/>
</dbReference>
<evidence type="ECO:0000256" key="1">
    <source>
        <dbReference type="ARBA" id="ARBA00004141"/>
    </source>
</evidence>